<dbReference type="GeneTree" id="ENSGT00940000159097"/>
<dbReference type="InterPro" id="IPR051771">
    <property type="entry name" value="FAM167_domain"/>
</dbReference>
<dbReference type="Proteomes" id="UP000694421">
    <property type="component" value="Unplaced"/>
</dbReference>
<dbReference type="PANTHER" id="PTHR32289:SF3">
    <property type="entry name" value="PROTEIN FAM167A"/>
    <property type="match status" value="1"/>
</dbReference>
<dbReference type="Ensembl" id="ENSSMRT00000004686.1">
    <property type="protein sequence ID" value="ENSSMRP00000003956.1"/>
    <property type="gene ID" value="ENSSMRG00000003293.1"/>
</dbReference>
<protein>
    <submittedName>
        <fullName evidence="2">Family with sequence similarity 167 member A</fullName>
    </submittedName>
</protein>
<keyword evidence="3" id="KW-1185">Reference proteome</keyword>
<feature type="region of interest" description="Disordered" evidence="1">
    <location>
        <begin position="129"/>
        <end position="151"/>
    </location>
</feature>
<sequence length="151" mass="16772">MSVPKIQIEETLEGVGYESGSESATDDHLRNLKALTEKLRLETRRPSYLEWKAKLEGLAWRSHPKPPAEEDSCQSKKPAGENAPLREVQIHVNGGSSGQEAMVAPEKINGFGNIDEALNWLRKELQHDLLPSGGQHRRAQPDSLHPTPPNL</sequence>
<accession>A0A8D0BCH9</accession>
<feature type="region of interest" description="Disordered" evidence="1">
    <location>
        <begin position="1"/>
        <end position="25"/>
    </location>
</feature>
<reference evidence="2" key="1">
    <citation type="submission" date="2025-08" db="UniProtKB">
        <authorList>
            <consortium name="Ensembl"/>
        </authorList>
    </citation>
    <scope>IDENTIFICATION</scope>
</reference>
<evidence type="ECO:0000313" key="3">
    <source>
        <dbReference type="Proteomes" id="UP000694421"/>
    </source>
</evidence>
<proteinExistence type="predicted"/>
<evidence type="ECO:0000256" key="1">
    <source>
        <dbReference type="SAM" id="MobiDB-lite"/>
    </source>
</evidence>
<reference evidence="2" key="2">
    <citation type="submission" date="2025-09" db="UniProtKB">
        <authorList>
            <consortium name="Ensembl"/>
        </authorList>
    </citation>
    <scope>IDENTIFICATION</scope>
</reference>
<name>A0A8D0BCH9_SALMN</name>
<organism evidence="2 3">
    <name type="scientific">Salvator merianae</name>
    <name type="common">Argentine black and white tegu</name>
    <name type="synonym">Tupinambis merianae</name>
    <dbReference type="NCBI Taxonomy" id="96440"/>
    <lineage>
        <taxon>Eukaryota</taxon>
        <taxon>Metazoa</taxon>
        <taxon>Chordata</taxon>
        <taxon>Craniata</taxon>
        <taxon>Vertebrata</taxon>
        <taxon>Euteleostomi</taxon>
        <taxon>Lepidosauria</taxon>
        <taxon>Squamata</taxon>
        <taxon>Bifurcata</taxon>
        <taxon>Unidentata</taxon>
        <taxon>Episquamata</taxon>
        <taxon>Laterata</taxon>
        <taxon>Teiioidea</taxon>
        <taxon>Teiidae</taxon>
        <taxon>Salvator</taxon>
    </lineage>
</organism>
<feature type="region of interest" description="Disordered" evidence="1">
    <location>
        <begin position="61"/>
        <end position="86"/>
    </location>
</feature>
<dbReference type="AlphaFoldDB" id="A0A8D0BCH9"/>
<dbReference type="PANTHER" id="PTHR32289">
    <property type="entry name" value="PROTEIN FAM167A"/>
    <property type="match status" value="1"/>
</dbReference>
<evidence type="ECO:0000313" key="2">
    <source>
        <dbReference type="Ensembl" id="ENSSMRP00000003956.1"/>
    </source>
</evidence>